<dbReference type="PANTHER" id="PTHR10795">
    <property type="entry name" value="PROPROTEIN CONVERTASE SUBTILISIN/KEXIN"/>
    <property type="match status" value="1"/>
</dbReference>
<dbReference type="Gene3D" id="3.40.50.200">
    <property type="entry name" value="Peptidase S8/S53 domain"/>
    <property type="match status" value="1"/>
</dbReference>
<dbReference type="InterPro" id="IPR045051">
    <property type="entry name" value="SBT"/>
</dbReference>
<organism evidence="3 4">
    <name type="scientific">Escallonia herrerae</name>
    <dbReference type="NCBI Taxonomy" id="1293975"/>
    <lineage>
        <taxon>Eukaryota</taxon>
        <taxon>Viridiplantae</taxon>
        <taxon>Streptophyta</taxon>
        <taxon>Embryophyta</taxon>
        <taxon>Tracheophyta</taxon>
        <taxon>Spermatophyta</taxon>
        <taxon>Magnoliopsida</taxon>
        <taxon>eudicotyledons</taxon>
        <taxon>Gunneridae</taxon>
        <taxon>Pentapetalae</taxon>
        <taxon>asterids</taxon>
        <taxon>campanulids</taxon>
        <taxon>Escalloniales</taxon>
        <taxon>Escalloniaceae</taxon>
        <taxon>Escallonia</taxon>
    </lineage>
</organism>
<keyword evidence="4" id="KW-1185">Reference proteome</keyword>
<dbReference type="EMBL" id="JAVXUP010001534">
    <property type="protein sequence ID" value="KAK3010521.1"/>
    <property type="molecule type" value="Genomic_DNA"/>
</dbReference>
<dbReference type="Proteomes" id="UP001188597">
    <property type="component" value="Unassembled WGS sequence"/>
</dbReference>
<proteinExistence type="inferred from homology"/>
<evidence type="ECO:0000313" key="3">
    <source>
        <dbReference type="EMBL" id="KAK3010521.1"/>
    </source>
</evidence>
<protein>
    <submittedName>
        <fullName evidence="3">Uncharacterized protein</fullName>
    </submittedName>
</protein>
<evidence type="ECO:0000313" key="4">
    <source>
        <dbReference type="Proteomes" id="UP001188597"/>
    </source>
</evidence>
<dbReference type="AlphaFoldDB" id="A0AA88VKA0"/>
<dbReference type="GO" id="GO:0004252">
    <property type="term" value="F:serine-type endopeptidase activity"/>
    <property type="evidence" value="ECO:0007669"/>
    <property type="project" value="InterPro"/>
</dbReference>
<accession>A0AA88VKA0</accession>
<dbReference type="GO" id="GO:0006508">
    <property type="term" value="P:proteolysis"/>
    <property type="evidence" value="ECO:0007669"/>
    <property type="project" value="InterPro"/>
</dbReference>
<gene>
    <name evidence="3" type="ORF">RJ639_011334</name>
</gene>
<evidence type="ECO:0000256" key="1">
    <source>
        <dbReference type="ARBA" id="ARBA00011073"/>
    </source>
</evidence>
<dbReference type="InterPro" id="IPR036852">
    <property type="entry name" value="Peptidase_S8/S53_dom_sf"/>
</dbReference>
<reference evidence="3" key="1">
    <citation type="submission" date="2022-12" db="EMBL/GenBank/DDBJ databases">
        <title>Draft genome assemblies for two species of Escallonia (Escalloniales).</title>
        <authorList>
            <person name="Chanderbali A."/>
            <person name="Dervinis C."/>
            <person name="Anghel I."/>
            <person name="Soltis D."/>
            <person name="Soltis P."/>
            <person name="Zapata F."/>
        </authorList>
    </citation>
    <scope>NUCLEOTIDE SEQUENCE</scope>
    <source>
        <strain evidence="3">UCBG64.0493</strain>
        <tissue evidence="3">Leaf</tissue>
    </source>
</reference>
<keyword evidence="2" id="KW-0732">Signal</keyword>
<name>A0AA88VKA0_9ASTE</name>
<evidence type="ECO:0000256" key="2">
    <source>
        <dbReference type="ARBA" id="ARBA00022729"/>
    </source>
</evidence>
<comment type="similarity">
    <text evidence="1">Belongs to the peptidase S8 family.</text>
</comment>
<sequence length="120" mass="12748">MPKAKWELSGMACNNKALGARSFLSGNTPVDEDGHRTLTASTAAENFVKDANIFEQAYAWHGTSGSLGHAPRVLTVGAGTIGRSFRATALLGNKDGYSGESVFQPKDFPPQTCSLLFTPE</sequence>
<comment type="caution">
    <text evidence="3">The sequence shown here is derived from an EMBL/GenBank/DDBJ whole genome shotgun (WGS) entry which is preliminary data.</text>
</comment>